<evidence type="ECO:0000259" key="1">
    <source>
        <dbReference type="PROSITE" id="PS51186"/>
    </source>
</evidence>
<reference evidence="2 3" key="1">
    <citation type="submission" date="2022-08" db="EMBL/GenBank/DDBJ databases">
        <title>Paenibacillus endoradicis sp. nov., Paenibacillus radicibacter sp. nov and Paenibacillus pararadicis sp. nov., three cold-adapted plant growth-promoting bacteria isolated from root of Larix gmelinii in Great Khingan.</title>
        <authorList>
            <person name="Xue H."/>
        </authorList>
    </citation>
    <scope>NUCLEOTIDE SEQUENCE [LARGE SCALE GENOMIC DNA]</scope>
    <source>
        <strain evidence="2 3">N5-1-1-5</strain>
    </source>
</reference>
<sequence>MNLKDRERLFLVILQPSDLPKVLDLLDFVYWRLEHKDWFFKDDEDFLSRHFEARGRIFGIFNEDRLTAYAVLSFPGSDHDNIAQHYDISQEEYHEVAMLDSCIVHPDYRGRSFQYHLSLQRELCAKESGYTHLLSTAHPDNAASVNNLSKIGMKIYRTGIKKDNKIRHFMYKSLK</sequence>
<dbReference type="InterPro" id="IPR000182">
    <property type="entry name" value="GNAT_dom"/>
</dbReference>
<proteinExistence type="predicted"/>
<dbReference type="Pfam" id="PF00583">
    <property type="entry name" value="Acetyltransf_1"/>
    <property type="match status" value="1"/>
</dbReference>
<organism evidence="2 3">
    <name type="scientific">Paenibacillus radicis</name>
    <name type="common">ex Xue et al. 2023</name>
    <dbReference type="NCBI Taxonomy" id="2972489"/>
    <lineage>
        <taxon>Bacteria</taxon>
        <taxon>Bacillati</taxon>
        <taxon>Bacillota</taxon>
        <taxon>Bacilli</taxon>
        <taxon>Bacillales</taxon>
        <taxon>Paenibacillaceae</taxon>
        <taxon>Paenibacillus</taxon>
    </lineage>
</organism>
<protein>
    <recommendedName>
        <fullName evidence="1">N-acetyltransferase domain-containing protein</fullName>
    </recommendedName>
</protein>
<dbReference type="Gene3D" id="3.40.630.30">
    <property type="match status" value="1"/>
</dbReference>
<dbReference type="EMBL" id="JANQBD010000018">
    <property type="protein sequence ID" value="MCR8634223.1"/>
    <property type="molecule type" value="Genomic_DNA"/>
</dbReference>
<accession>A0ABT1YM08</accession>
<gene>
    <name evidence="2" type="ORF">NV381_23815</name>
</gene>
<evidence type="ECO:0000313" key="3">
    <source>
        <dbReference type="Proteomes" id="UP001300012"/>
    </source>
</evidence>
<dbReference type="InterPro" id="IPR016181">
    <property type="entry name" value="Acyl_CoA_acyltransferase"/>
</dbReference>
<comment type="caution">
    <text evidence="2">The sequence shown here is derived from an EMBL/GenBank/DDBJ whole genome shotgun (WGS) entry which is preliminary data.</text>
</comment>
<dbReference type="SUPFAM" id="SSF55729">
    <property type="entry name" value="Acyl-CoA N-acyltransferases (Nat)"/>
    <property type="match status" value="1"/>
</dbReference>
<evidence type="ECO:0000313" key="2">
    <source>
        <dbReference type="EMBL" id="MCR8634223.1"/>
    </source>
</evidence>
<dbReference type="Proteomes" id="UP001300012">
    <property type="component" value="Unassembled WGS sequence"/>
</dbReference>
<dbReference type="RefSeq" id="WP_258215785.1">
    <property type="nucleotide sequence ID" value="NZ_JANQBD010000018.1"/>
</dbReference>
<dbReference type="PROSITE" id="PS51186">
    <property type="entry name" value="GNAT"/>
    <property type="match status" value="1"/>
</dbReference>
<feature type="domain" description="N-acetyltransferase" evidence="1">
    <location>
        <begin position="9"/>
        <end position="175"/>
    </location>
</feature>
<name>A0ABT1YM08_9BACL</name>
<keyword evidence="3" id="KW-1185">Reference proteome</keyword>